<protein>
    <recommendedName>
        <fullName evidence="4">Secreted protein</fullName>
    </recommendedName>
</protein>
<name>A0A7N9ID02_MACFA</name>
<keyword evidence="3" id="KW-1185">Reference proteome</keyword>
<organism evidence="2 3">
    <name type="scientific">Macaca fascicularis</name>
    <name type="common">Crab-eating macaque</name>
    <name type="synonym">Cynomolgus monkey</name>
    <dbReference type="NCBI Taxonomy" id="9541"/>
    <lineage>
        <taxon>Eukaryota</taxon>
        <taxon>Metazoa</taxon>
        <taxon>Chordata</taxon>
        <taxon>Craniata</taxon>
        <taxon>Vertebrata</taxon>
        <taxon>Euteleostomi</taxon>
        <taxon>Mammalia</taxon>
        <taxon>Eutheria</taxon>
        <taxon>Euarchontoglires</taxon>
        <taxon>Primates</taxon>
        <taxon>Haplorrhini</taxon>
        <taxon>Catarrhini</taxon>
        <taxon>Cercopithecidae</taxon>
        <taxon>Cercopithecinae</taxon>
        <taxon>Macaca</taxon>
    </lineage>
</organism>
<keyword evidence="1" id="KW-0732">Signal</keyword>
<evidence type="ECO:0000313" key="2">
    <source>
        <dbReference type="Ensembl" id="ENSMFAP00000053827.1"/>
    </source>
</evidence>
<proteinExistence type="predicted"/>
<dbReference type="AlphaFoldDB" id="A0A7N9ID02"/>
<reference evidence="2" key="3">
    <citation type="submission" date="2025-09" db="UniProtKB">
        <authorList>
            <consortium name="Ensembl"/>
        </authorList>
    </citation>
    <scope>IDENTIFICATION</scope>
</reference>
<dbReference type="Ensembl" id="ENSMFAT00000073992.1">
    <property type="protein sequence ID" value="ENSMFAP00000053827.1"/>
    <property type="gene ID" value="ENSMFAG00000054860.1"/>
</dbReference>
<evidence type="ECO:0000313" key="3">
    <source>
        <dbReference type="Proteomes" id="UP000233100"/>
    </source>
</evidence>
<feature type="chain" id="PRO_5030992183" description="Secreted protein" evidence="1">
    <location>
        <begin position="23"/>
        <end position="160"/>
    </location>
</feature>
<evidence type="ECO:0000256" key="1">
    <source>
        <dbReference type="SAM" id="SignalP"/>
    </source>
</evidence>
<reference evidence="2" key="2">
    <citation type="submission" date="2025-08" db="UniProtKB">
        <authorList>
            <consortium name="Ensembl"/>
        </authorList>
    </citation>
    <scope>IDENTIFICATION</scope>
</reference>
<dbReference type="PANTHER" id="PTHR12138">
    <property type="entry name" value="PRIMATE-EXPANDED PROTEIN FAMILY"/>
    <property type="match status" value="1"/>
</dbReference>
<dbReference type="GeneTree" id="ENSGT00940000163505"/>
<dbReference type="PANTHER" id="PTHR12138:SF75">
    <property type="entry name" value="SECRETED PROTEIN"/>
    <property type="match status" value="1"/>
</dbReference>
<accession>A0A7N9ID02</accession>
<dbReference type="Proteomes" id="UP000233100">
    <property type="component" value="Chromosome 4"/>
</dbReference>
<dbReference type="PRINTS" id="PR02045">
    <property type="entry name" value="F138DOMAIN"/>
</dbReference>
<reference evidence="2 3" key="1">
    <citation type="submission" date="2013-03" db="EMBL/GenBank/DDBJ databases">
        <authorList>
            <person name="Warren W."/>
            <person name="Wilson R.K."/>
        </authorList>
    </citation>
    <scope>NUCLEOTIDE SEQUENCE</scope>
</reference>
<sequence length="160" mass="18003">KYKHVCVCLSIFFFFFLKRSLALSPRLECGGAISAHCKLCLLGSRHSPASASRVDGTTGTRHHAQLIFVFLVETGFHRISQDGLHLLTSRSARLGLPKCWDYRSEPPRPAVLMHILKWKKQGTAKTRKCTTVKGIMRVISQFPRTAMIRVAIEGEANKLR</sequence>
<evidence type="ECO:0008006" key="4">
    <source>
        <dbReference type="Google" id="ProtNLM"/>
    </source>
</evidence>
<feature type="signal peptide" evidence="1">
    <location>
        <begin position="1"/>
        <end position="22"/>
    </location>
</feature>